<protein>
    <submittedName>
        <fullName evidence="1">PqqD family protein</fullName>
    </submittedName>
</protein>
<dbReference type="Pfam" id="PF05402">
    <property type="entry name" value="PqqD"/>
    <property type="match status" value="1"/>
</dbReference>
<accession>A0A9D1J8Q1</accession>
<reference evidence="1" key="2">
    <citation type="journal article" date="2021" name="PeerJ">
        <title>Extensive microbial diversity within the chicken gut microbiome revealed by metagenomics and culture.</title>
        <authorList>
            <person name="Gilroy R."/>
            <person name="Ravi A."/>
            <person name="Getino M."/>
            <person name="Pursley I."/>
            <person name="Horton D.L."/>
            <person name="Alikhan N.F."/>
            <person name="Baker D."/>
            <person name="Gharbi K."/>
            <person name="Hall N."/>
            <person name="Watson M."/>
            <person name="Adriaenssens E.M."/>
            <person name="Foster-Nyarko E."/>
            <person name="Jarju S."/>
            <person name="Secka A."/>
            <person name="Antonio M."/>
            <person name="Oren A."/>
            <person name="Chaudhuri R.R."/>
            <person name="La Ragione R."/>
            <person name="Hildebrand F."/>
            <person name="Pallen M.J."/>
        </authorList>
    </citation>
    <scope>NUCLEOTIDE SEQUENCE</scope>
    <source>
        <strain evidence="1">ChiW16-3235</strain>
    </source>
</reference>
<name>A0A9D1J8Q1_9FIRM</name>
<gene>
    <name evidence="1" type="ORF">IAB94_01230</name>
</gene>
<dbReference type="InterPro" id="IPR008792">
    <property type="entry name" value="PQQD"/>
</dbReference>
<dbReference type="Proteomes" id="UP000823913">
    <property type="component" value="Unassembled WGS sequence"/>
</dbReference>
<evidence type="ECO:0000313" key="1">
    <source>
        <dbReference type="EMBL" id="HIR66650.1"/>
    </source>
</evidence>
<dbReference type="Gene3D" id="1.10.10.1150">
    <property type="entry name" value="Coenzyme PQQ synthesis protein D (PqqD)"/>
    <property type="match status" value="1"/>
</dbReference>
<dbReference type="EMBL" id="DVHK01000027">
    <property type="protein sequence ID" value="HIR66650.1"/>
    <property type="molecule type" value="Genomic_DNA"/>
</dbReference>
<evidence type="ECO:0000313" key="2">
    <source>
        <dbReference type="Proteomes" id="UP000823913"/>
    </source>
</evidence>
<proteinExistence type="predicted"/>
<reference evidence="1" key="1">
    <citation type="submission" date="2020-10" db="EMBL/GenBank/DDBJ databases">
        <authorList>
            <person name="Gilroy R."/>
        </authorList>
    </citation>
    <scope>NUCLEOTIDE SEQUENCE</scope>
    <source>
        <strain evidence="1">ChiW16-3235</strain>
    </source>
</reference>
<dbReference type="AlphaFoldDB" id="A0A9D1J8Q1"/>
<sequence length="88" mass="9696">MKLLPNVFVSEVDGEYVAVATGKAGKNFSGMVQMNATSAFIVNALRKKTNEKKLAASLMEEYDVTEEEATKNIEKVLGQLRKAGWLDE</sequence>
<comment type="caution">
    <text evidence="1">The sequence shown here is derived from an EMBL/GenBank/DDBJ whole genome shotgun (WGS) entry which is preliminary data.</text>
</comment>
<dbReference type="InterPro" id="IPR041881">
    <property type="entry name" value="PqqD_sf"/>
</dbReference>
<organism evidence="1 2">
    <name type="scientific">Candidatus Coproplasma avicola</name>
    <dbReference type="NCBI Taxonomy" id="2840744"/>
    <lineage>
        <taxon>Bacteria</taxon>
        <taxon>Bacillati</taxon>
        <taxon>Bacillota</taxon>
        <taxon>Clostridia</taxon>
        <taxon>Eubacteriales</taxon>
        <taxon>Candidatus Coproplasma</taxon>
    </lineage>
</organism>